<dbReference type="EMBL" id="CM032181">
    <property type="protein sequence ID" value="KAG7098290.1"/>
    <property type="molecule type" value="Genomic_DNA"/>
</dbReference>
<reference evidence="2" key="1">
    <citation type="journal article" date="2021" name="Genome Biol. Evol.">
        <title>The assembled and annotated genome of the fairy-ring fungus Marasmius oreades.</title>
        <authorList>
            <person name="Hiltunen M."/>
            <person name="Ament-Velasquez S.L."/>
            <person name="Johannesson H."/>
        </authorList>
    </citation>
    <scope>NUCLEOTIDE SEQUENCE</scope>
    <source>
        <strain evidence="2">03SP1</strain>
    </source>
</reference>
<sequence length="511" mass="58483">MNVSSNPLEESQSFRSSHPVEPWHSSIQLLQNYVANRPGNFIAPPDDIFELDRALHDAHLTLAGYGYEIQTLQWLLKRVAEKHSLLLSTIRQVEPMTKVTIRMLPTEILGQIFELCVNRAQDALVLSHVCSQWRTITFSLSTLWMKIAVVIADFSTAGHLNMTRLALKNSGNRPLDINVITSADLRLYPDPKFCAFTELLKHTDRWQYARLFLPTHRHTTLPPAFPILEKLAIIHGCTMGLLDMQEPCRPVLAPRLRDLQVCDRQWGRHLVTENLNTLTMSQFVCFPVLLQMLQNPTLKNVRLLGWLDLLGYTYDVTTKVVSNITSLEIDHLHPLAPFFDQVTLPSLKNLDIHNCQFMDAGSAAYQFNRCIVRSRPPLETLAICNFPMLDWQVLQALSVLPSLTRFSFTCHDARTNFHTLTEAFFRESPNLLRSLEYLKLNYGRYTPWNGTLLTSMVVALWHQTPRKLKSFSVGCYPGDFDSMTMKNLSRLEGNGLELSIELLDPEDAIYY</sequence>
<evidence type="ECO:0000313" key="2">
    <source>
        <dbReference type="EMBL" id="KAG7098290.1"/>
    </source>
</evidence>
<dbReference type="InterPro" id="IPR032675">
    <property type="entry name" value="LRR_dom_sf"/>
</dbReference>
<evidence type="ECO:0000259" key="1">
    <source>
        <dbReference type="PROSITE" id="PS50181"/>
    </source>
</evidence>
<dbReference type="Proteomes" id="UP001049176">
    <property type="component" value="Chromosome 1"/>
</dbReference>
<proteinExistence type="predicted"/>
<dbReference type="SUPFAM" id="SSF52047">
    <property type="entry name" value="RNI-like"/>
    <property type="match status" value="1"/>
</dbReference>
<protein>
    <recommendedName>
        <fullName evidence="1">F-box domain-containing protein</fullName>
    </recommendedName>
</protein>
<dbReference type="OrthoDB" id="3003445at2759"/>
<comment type="caution">
    <text evidence="2">The sequence shown here is derived from an EMBL/GenBank/DDBJ whole genome shotgun (WGS) entry which is preliminary data.</text>
</comment>
<dbReference type="PROSITE" id="PS50181">
    <property type="entry name" value="FBOX"/>
    <property type="match status" value="1"/>
</dbReference>
<dbReference type="InterPro" id="IPR001810">
    <property type="entry name" value="F-box_dom"/>
</dbReference>
<organism evidence="2 3">
    <name type="scientific">Marasmius oreades</name>
    <name type="common">fairy-ring Marasmius</name>
    <dbReference type="NCBI Taxonomy" id="181124"/>
    <lineage>
        <taxon>Eukaryota</taxon>
        <taxon>Fungi</taxon>
        <taxon>Dikarya</taxon>
        <taxon>Basidiomycota</taxon>
        <taxon>Agaricomycotina</taxon>
        <taxon>Agaricomycetes</taxon>
        <taxon>Agaricomycetidae</taxon>
        <taxon>Agaricales</taxon>
        <taxon>Marasmiineae</taxon>
        <taxon>Marasmiaceae</taxon>
        <taxon>Marasmius</taxon>
    </lineage>
</organism>
<keyword evidence="3" id="KW-1185">Reference proteome</keyword>
<feature type="domain" description="F-box" evidence="1">
    <location>
        <begin position="98"/>
        <end position="147"/>
    </location>
</feature>
<gene>
    <name evidence="2" type="ORF">E1B28_000253</name>
</gene>
<dbReference type="InterPro" id="IPR036047">
    <property type="entry name" value="F-box-like_dom_sf"/>
</dbReference>
<dbReference type="Pfam" id="PF12937">
    <property type="entry name" value="F-box-like"/>
    <property type="match status" value="1"/>
</dbReference>
<evidence type="ECO:0000313" key="3">
    <source>
        <dbReference type="Proteomes" id="UP001049176"/>
    </source>
</evidence>
<name>A0A9P7V0W4_9AGAR</name>
<dbReference type="RefSeq" id="XP_043014760.1">
    <property type="nucleotide sequence ID" value="XM_043146060.1"/>
</dbReference>
<dbReference type="AlphaFoldDB" id="A0A9P7V0W4"/>
<dbReference type="Gene3D" id="1.20.1280.50">
    <property type="match status" value="1"/>
</dbReference>
<dbReference type="GeneID" id="66069329"/>
<accession>A0A9P7V0W4</accession>
<dbReference type="SUPFAM" id="SSF81383">
    <property type="entry name" value="F-box domain"/>
    <property type="match status" value="1"/>
</dbReference>
<dbReference type="Gene3D" id="3.80.10.10">
    <property type="entry name" value="Ribonuclease Inhibitor"/>
    <property type="match status" value="1"/>
</dbReference>
<dbReference type="KEGG" id="more:E1B28_000253"/>